<comment type="caution">
    <text evidence="1">The sequence shown here is derived from an EMBL/GenBank/DDBJ whole genome shotgun (WGS) entry which is preliminary data.</text>
</comment>
<dbReference type="EMBL" id="CAVMJV010000021">
    <property type="protein sequence ID" value="CAK5068752.1"/>
    <property type="molecule type" value="Genomic_DNA"/>
</dbReference>
<accession>A0ACB0YZ56</accession>
<sequence length="155" mass="17435">MAGHSMLFLLRTDDRVILQNSAKSPETKSPHSAFVHPARPPGSPHPRPPRAGTHWMHTIQRLTPVRGSHPIYHKGKQVHSDPRIGRSHVPAPLCLRVFLDPAQTVPTDLAVLPHNQNSEGIMLKIVKNSKSIYKNLIEILYISTIFGFFNFIITF</sequence>
<protein>
    <submittedName>
        <fullName evidence="1">Uncharacterized protein</fullName>
    </submittedName>
</protein>
<organism evidence="1 2">
    <name type="scientific">Meloidogyne enterolobii</name>
    <name type="common">Root-knot nematode worm</name>
    <name type="synonym">Meloidogyne mayaguensis</name>
    <dbReference type="NCBI Taxonomy" id="390850"/>
    <lineage>
        <taxon>Eukaryota</taxon>
        <taxon>Metazoa</taxon>
        <taxon>Ecdysozoa</taxon>
        <taxon>Nematoda</taxon>
        <taxon>Chromadorea</taxon>
        <taxon>Rhabditida</taxon>
        <taxon>Tylenchina</taxon>
        <taxon>Tylenchomorpha</taxon>
        <taxon>Tylenchoidea</taxon>
        <taxon>Meloidogynidae</taxon>
        <taxon>Meloidogyninae</taxon>
        <taxon>Meloidogyne</taxon>
    </lineage>
</organism>
<proteinExistence type="predicted"/>
<evidence type="ECO:0000313" key="2">
    <source>
        <dbReference type="Proteomes" id="UP001497535"/>
    </source>
</evidence>
<dbReference type="Proteomes" id="UP001497535">
    <property type="component" value="Unassembled WGS sequence"/>
</dbReference>
<name>A0ACB0YZ56_MELEN</name>
<keyword evidence="2" id="KW-1185">Reference proteome</keyword>
<gene>
    <name evidence="1" type="ORF">MENTE1834_LOCUS18163</name>
</gene>
<evidence type="ECO:0000313" key="1">
    <source>
        <dbReference type="EMBL" id="CAK5068752.1"/>
    </source>
</evidence>
<reference evidence="1" key="1">
    <citation type="submission" date="2023-11" db="EMBL/GenBank/DDBJ databases">
        <authorList>
            <person name="Poullet M."/>
        </authorList>
    </citation>
    <scope>NUCLEOTIDE SEQUENCE</scope>
    <source>
        <strain evidence="1">E1834</strain>
    </source>
</reference>